<sequence length="196" mass="22827">MDTDFDSFDPGRDPDAIAERVRRTAAAQTAPAFRSWLERGDAEMQTLFDSVPEIAVLENSRWGVEGLRALERHLRSRFANVTELRGSPSGIYERFIGEVYRRSFDGEWRNFPDFARGGAEFWPVVELSYRPDHLDPHDLITTGVRPGTRRNPLHPEGELAWVYENFARDHQWWIDAGRPSREEWDQVLMKRILGRE</sequence>
<dbReference type="OrthoDB" id="4553508at2"/>
<reference evidence="1 2" key="1">
    <citation type="submission" date="2018-06" db="EMBL/GenBank/DDBJ databases">
        <title>Genomic Encyclopedia of Type Strains, Phase IV (KMG-IV): sequencing the most valuable type-strain genomes for metagenomic binning, comparative biology and taxonomic classification.</title>
        <authorList>
            <person name="Goeker M."/>
        </authorList>
    </citation>
    <scope>NUCLEOTIDE SEQUENCE [LARGE SCALE GENOMIC DNA]</scope>
    <source>
        <strain evidence="1 2">DSM 44599</strain>
    </source>
</reference>
<evidence type="ECO:0000313" key="2">
    <source>
        <dbReference type="Proteomes" id="UP000252586"/>
    </source>
</evidence>
<gene>
    <name evidence="1" type="ORF">DFR74_10439</name>
</gene>
<dbReference type="RefSeq" id="WP_067503713.1">
    <property type="nucleotide sequence ID" value="NZ_QNRE01000004.1"/>
</dbReference>
<keyword evidence="2" id="KW-1185">Reference proteome</keyword>
<organism evidence="1 2">
    <name type="scientific">Nocardia puris</name>
    <dbReference type="NCBI Taxonomy" id="208602"/>
    <lineage>
        <taxon>Bacteria</taxon>
        <taxon>Bacillati</taxon>
        <taxon>Actinomycetota</taxon>
        <taxon>Actinomycetes</taxon>
        <taxon>Mycobacteriales</taxon>
        <taxon>Nocardiaceae</taxon>
        <taxon>Nocardia</taxon>
    </lineage>
</organism>
<protein>
    <submittedName>
        <fullName evidence="1">Uncharacterized protein</fullName>
    </submittedName>
</protein>
<evidence type="ECO:0000313" key="1">
    <source>
        <dbReference type="EMBL" id="RBO91337.1"/>
    </source>
</evidence>
<name>A0A366DMK9_9NOCA</name>
<dbReference type="EMBL" id="QNRE01000004">
    <property type="protein sequence ID" value="RBO91337.1"/>
    <property type="molecule type" value="Genomic_DNA"/>
</dbReference>
<dbReference type="AlphaFoldDB" id="A0A366DMK9"/>
<proteinExistence type="predicted"/>
<dbReference type="STRING" id="1210090.GCA_001613185_00900"/>
<accession>A0A366DMK9</accession>
<dbReference type="Proteomes" id="UP000252586">
    <property type="component" value="Unassembled WGS sequence"/>
</dbReference>
<comment type="caution">
    <text evidence="1">The sequence shown here is derived from an EMBL/GenBank/DDBJ whole genome shotgun (WGS) entry which is preliminary data.</text>
</comment>